<dbReference type="AlphaFoldDB" id="A0A853BBC0"/>
<sequence length="229" mass="25177">MSGFVIRPLAAGEERAAFEVLGRSLHAVVTDEFWSRRAASFPAERRFGAFAGPDTVGVAGSFATRSPCRAGKRFPWPGAAHRPRRVPLRRPGQRQRRILGDEARERLIGEHQVAVHTGPRGDDGFVLYRADEQRSFDQPDLGAALLVRDLHARDTAALAGLWRFLLRIDLVAEVRAPGRPLDDPLPLLLTDPRACAVTGLTDHTWLRLVDVPAALAARAYGPVRNRTCG</sequence>
<name>A0A853BBC0_9PSEU</name>
<evidence type="ECO:0000259" key="1">
    <source>
        <dbReference type="Pfam" id="PF17668"/>
    </source>
</evidence>
<dbReference type="Pfam" id="PF17668">
    <property type="entry name" value="Acetyltransf_17"/>
    <property type="match status" value="1"/>
</dbReference>
<dbReference type="RefSeq" id="WP_246339288.1">
    <property type="nucleotide sequence ID" value="NZ_JACCFK010000002.1"/>
</dbReference>
<keyword evidence="3" id="KW-1185">Reference proteome</keyword>
<comment type="caution">
    <text evidence="2">The sequence shown here is derived from an EMBL/GenBank/DDBJ whole genome shotgun (WGS) entry which is preliminary data.</text>
</comment>
<dbReference type="EMBL" id="JACCFK010000002">
    <property type="protein sequence ID" value="NYI92075.1"/>
    <property type="molecule type" value="Genomic_DNA"/>
</dbReference>
<dbReference type="InterPro" id="IPR016181">
    <property type="entry name" value="Acyl_CoA_acyltransferase"/>
</dbReference>
<dbReference type="GO" id="GO:0034069">
    <property type="term" value="F:aminoglycoside N-acetyltransferase activity"/>
    <property type="evidence" value="ECO:0007669"/>
    <property type="project" value="TreeGrafter"/>
</dbReference>
<protein>
    <recommendedName>
        <fullName evidence="1">Eis-like acetyltransferase domain-containing protein</fullName>
    </recommendedName>
</protein>
<dbReference type="PANTHER" id="PTHR37817:SF1">
    <property type="entry name" value="N-ACETYLTRANSFERASE EIS"/>
    <property type="match status" value="1"/>
</dbReference>
<reference evidence="2 3" key="1">
    <citation type="submission" date="2020-07" db="EMBL/GenBank/DDBJ databases">
        <title>Sequencing the genomes of 1000 actinobacteria strains.</title>
        <authorList>
            <person name="Klenk H.-P."/>
        </authorList>
    </citation>
    <scope>NUCLEOTIDE SEQUENCE [LARGE SCALE GENOMIC DNA]</scope>
    <source>
        <strain evidence="2 3">DSM 104006</strain>
    </source>
</reference>
<organism evidence="2 3">
    <name type="scientific">Amycolatopsis endophytica</name>
    <dbReference type="NCBI Taxonomy" id="860233"/>
    <lineage>
        <taxon>Bacteria</taxon>
        <taxon>Bacillati</taxon>
        <taxon>Actinomycetota</taxon>
        <taxon>Actinomycetes</taxon>
        <taxon>Pseudonocardiales</taxon>
        <taxon>Pseudonocardiaceae</taxon>
        <taxon>Amycolatopsis</taxon>
    </lineage>
</organism>
<dbReference type="PANTHER" id="PTHR37817">
    <property type="entry name" value="N-ACETYLTRANSFERASE EIS"/>
    <property type="match status" value="1"/>
</dbReference>
<gene>
    <name evidence="2" type="ORF">HNR02_005450</name>
</gene>
<feature type="domain" description="Eis-like acetyltransferase" evidence="1">
    <location>
        <begin position="89"/>
        <end position="199"/>
    </location>
</feature>
<dbReference type="InterPro" id="IPR051554">
    <property type="entry name" value="Acetyltransferase_Eis"/>
</dbReference>
<accession>A0A853BBC0</accession>
<dbReference type="SUPFAM" id="SSF55729">
    <property type="entry name" value="Acyl-CoA N-acyltransferases (Nat)"/>
    <property type="match status" value="1"/>
</dbReference>
<evidence type="ECO:0000313" key="2">
    <source>
        <dbReference type="EMBL" id="NYI92075.1"/>
    </source>
</evidence>
<dbReference type="Proteomes" id="UP000549616">
    <property type="component" value="Unassembled WGS sequence"/>
</dbReference>
<evidence type="ECO:0000313" key="3">
    <source>
        <dbReference type="Proteomes" id="UP000549616"/>
    </source>
</evidence>
<proteinExistence type="predicted"/>
<dbReference type="Gene3D" id="3.40.630.30">
    <property type="match status" value="1"/>
</dbReference>
<dbReference type="GO" id="GO:0030649">
    <property type="term" value="P:aminoglycoside antibiotic catabolic process"/>
    <property type="evidence" value="ECO:0007669"/>
    <property type="project" value="TreeGrafter"/>
</dbReference>
<dbReference type="InterPro" id="IPR041380">
    <property type="entry name" value="Acetyltransf_17"/>
</dbReference>